<keyword evidence="10" id="KW-0677">Repeat</keyword>
<dbReference type="PANTHER" id="PTHR48056:SF29">
    <property type="entry name" value="RECEPTOR-LIKE PROTEIN KINASE HSL1"/>
    <property type="match status" value="1"/>
</dbReference>
<accession>A0A3L6QW94</accession>
<evidence type="ECO:0000256" key="5">
    <source>
        <dbReference type="ARBA" id="ARBA00011726"/>
    </source>
</evidence>
<evidence type="ECO:0000256" key="16">
    <source>
        <dbReference type="ARBA" id="ARBA00023136"/>
    </source>
</evidence>
<dbReference type="SUPFAM" id="SSF56112">
    <property type="entry name" value="Protein kinase-like (PK-like)"/>
    <property type="match status" value="1"/>
</dbReference>
<evidence type="ECO:0000256" key="11">
    <source>
        <dbReference type="ARBA" id="ARBA00022741"/>
    </source>
</evidence>
<evidence type="ECO:0000256" key="3">
    <source>
        <dbReference type="ARBA" id="ARBA00004162"/>
    </source>
</evidence>
<comment type="function">
    <text evidence="1 23">Aux/IAA proteins are short-lived transcriptional factors that function as repressors of early auxin response genes at low auxin concentrations.</text>
</comment>
<reference evidence="28" key="1">
    <citation type="journal article" date="2019" name="Nat. Commun.">
        <title>The genome of broomcorn millet.</title>
        <authorList>
            <person name="Zou C."/>
            <person name="Miki D."/>
            <person name="Li D."/>
            <person name="Tang Q."/>
            <person name="Xiao L."/>
            <person name="Rajput S."/>
            <person name="Deng P."/>
            <person name="Jia W."/>
            <person name="Huang R."/>
            <person name="Zhang M."/>
            <person name="Sun Y."/>
            <person name="Hu J."/>
            <person name="Fu X."/>
            <person name="Schnable P.S."/>
            <person name="Li F."/>
            <person name="Zhang H."/>
            <person name="Feng B."/>
            <person name="Zhu X."/>
            <person name="Liu R."/>
            <person name="Schnable J.C."/>
            <person name="Zhu J.-K."/>
            <person name="Zhang H."/>
        </authorList>
    </citation>
    <scope>NUCLEOTIDE SEQUENCE [LARGE SCALE GENOMIC DNA]</scope>
</reference>
<evidence type="ECO:0000256" key="13">
    <source>
        <dbReference type="ARBA" id="ARBA00022840"/>
    </source>
</evidence>
<dbReference type="InterPro" id="IPR017441">
    <property type="entry name" value="Protein_kinase_ATP_BS"/>
</dbReference>
<keyword evidence="28" id="KW-1185">Reference proteome</keyword>
<dbReference type="Gene3D" id="3.30.200.20">
    <property type="entry name" value="Phosphorylase Kinase, domain 1"/>
    <property type="match status" value="1"/>
</dbReference>
<dbReference type="InterPro" id="IPR053793">
    <property type="entry name" value="PB1-like"/>
</dbReference>
<evidence type="ECO:0000256" key="12">
    <source>
        <dbReference type="ARBA" id="ARBA00022777"/>
    </source>
</evidence>
<dbReference type="GO" id="GO:0009734">
    <property type="term" value="P:auxin-activated signaling pathway"/>
    <property type="evidence" value="ECO:0007669"/>
    <property type="project" value="UniProtKB-UniRule"/>
</dbReference>
<evidence type="ECO:0000256" key="20">
    <source>
        <dbReference type="ARBA" id="ARBA00023242"/>
    </source>
</evidence>
<dbReference type="Pfam" id="PF13855">
    <property type="entry name" value="LRR_8"/>
    <property type="match status" value="1"/>
</dbReference>
<comment type="similarity">
    <text evidence="4 23">Belongs to the Aux/IAA family.</text>
</comment>
<dbReference type="EMBL" id="PQIB02000010">
    <property type="protein sequence ID" value="RLM91374.1"/>
    <property type="molecule type" value="Genomic_DNA"/>
</dbReference>
<dbReference type="STRING" id="4540.A0A3L6QW94"/>
<dbReference type="Pfam" id="PF00560">
    <property type="entry name" value="LRR_1"/>
    <property type="match status" value="3"/>
</dbReference>
<dbReference type="GO" id="GO:0005524">
    <property type="term" value="F:ATP binding"/>
    <property type="evidence" value="ECO:0007669"/>
    <property type="project" value="UniProtKB-UniRule"/>
</dbReference>
<evidence type="ECO:0000256" key="21">
    <source>
        <dbReference type="ARBA" id="ARBA00023294"/>
    </source>
</evidence>
<comment type="caution">
    <text evidence="27">The sequence shown here is derived from an EMBL/GenBank/DDBJ whole genome shotgun (WGS) entry which is preliminary data.</text>
</comment>
<dbReference type="GO" id="GO:0005886">
    <property type="term" value="C:plasma membrane"/>
    <property type="evidence" value="ECO:0007669"/>
    <property type="project" value="UniProtKB-SubCell"/>
</dbReference>
<feature type="region of interest" description="Disordered" evidence="24">
    <location>
        <begin position="20"/>
        <end position="43"/>
    </location>
</feature>
<dbReference type="PROSITE" id="PS51745">
    <property type="entry name" value="PB1"/>
    <property type="match status" value="1"/>
</dbReference>
<keyword evidence="19" id="KW-0325">Glycoprotein</keyword>
<dbReference type="GO" id="GO:0033612">
    <property type="term" value="F:receptor serine/threonine kinase binding"/>
    <property type="evidence" value="ECO:0007669"/>
    <property type="project" value="TreeGrafter"/>
</dbReference>
<dbReference type="Pfam" id="PF02309">
    <property type="entry name" value="AUX_IAA"/>
    <property type="match status" value="1"/>
</dbReference>
<evidence type="ECO:0000256" key="6">
    <source>
        <dbReference type="ARBA" id="ARBA00022491"/>
    </source>
</evidence>
<dbReference type="InterPro" id="IPR050647">
    <property type="entry name" value="Plant_LRR-RLKs"/>
</dbReference>
<dbReference type="SUPFAM" id="SSF52047">
    <property type="entry name" value="RNI-like"/>
    <property type="match status" value="1"/>
</dbReference>
<dbReference type="Gene3D" id="3.80.10.10">
    <property type="entry name" value="Ribonuclease Inhibitor"/>
    <property type="match status" value="3"/>
</dbReference>
<keyword evidence="8" id="KW-0808">Transferase</keyword>
<gene>
    <name evidence="27" type="ORF">C2845_PM08G25090</name>
</gene>
<evidence type="ECO:0000259" key="26">
    <source>
        <dbReference type="PROSITE" id="PS51745"/>
    </source>
</evidence>
<keyword evidence="15 23" id="KW-0805">Transcription regulation</keyword>
<dbReference type="Pfam" id="PF00069">
    <property type="entry name" value="Pkinase"/>
    <property type="match status" value="1"/>
</dbReference>
<dbReference type="SUPFAM" id="SSF54277">
    <property type="entry name" value="CAD &amp; PB1 domains"/>
    <property type="match status" value="1"/>
</dbReference>
<proteinExistence type="inferred from homology"/>
<evidence type="ECO:0000313" key="28">
    <source>
        <dbReference type="Proteomes" id="UP000275267"/>
    </source>
</evidence>
<feature type="region of interest" description="Disordered" evidence="24">
    <location>
        <begin position="968"/>
        <end position="1014"/>
    </location>
</feature>
<keyword evidence="14" id="KW-1133">Transmembrane helix</keyword>
<feature type="compositionally biased region" description="Low complexity" evidence="24">
    <location>
        <begin position="188"/>
        <end position="200"/>
    </location>
</feature>
<keyword evidence="18" id="KW-0675">Receptor</keyword>
<evidence type="ECO:0000256" key="9">
    <source>
        <dbReference type="ARBA" id="ARBA00022692"/>
    </source>
</evidence>
<dbReference type="PROSITE" id="PS00107">
    <property type="entry name" value="PROTEIN_KINASE_ATP"/>
    <property type="match status" value="1"/>
</dbReference>
<evidence type="ECO:0000256" key="2">
    <source>
        <dbReference type="ARBA" id="ARBA00004123"/>
    </source>
</evidence>
<feature type="domain" description="Protein kinase" evidence="25">
    <location>
        <begin position="684"/>
        <end position="961"/>
    </location>
</feature>
<evidence type="ECO:0000256" key="23">
    <source>
        <dbReference type="RuleBase" id="RU004549"/>
    </source>
</evidence>
<feature type="domain" description="PB1" evidence="26">
    <location>
        <begin position="213"/>
        <end position="317"/>
    </location>
</feature>
<evidence type="ECO:0000313" key="27">
    <source>
        <dbReference type="EMBL" id="RLM91374.1"/>
    </source>
</evidence>
<protein>
    <recommendedName>
        <fullName evidence="23">Auxin-responsive protein</fullName>
    </recommendedName>
</protein>
<dbReference type="GO" id="GO:0005634">
    <property type="term" value="C:nucleus"/>
    <property type="evidence" value="ECO:0007669"/>
    <property type="project" value="UniProtKB-SubCell"/>
</dbReference>
<dbReference type="InterPro" id="IPR003591">
    <property type="entry name" value="Leu-rich_rpt_typical-subtyp"/>
</dbReference>
<dbReference type="PROSITE" id="PS00108">
    <property type="entry name" value="PROTEIN_KINASE_ST"/>
    <property type="match status" value="1"/>
</dbReference>
<keyword evidence="16" id="KW-0472">Membrane</keyword>
<dbReference type="FunFam" id="3.10.20.90:FF:000225">
    <property type="entry name" value="Auxin-responsive protein"/>
    <property type="match status" value="1"/>
</dbReference>
<feature type="compositionally biased region" description="Basic and acidic residues" evidence="24">
    <location>
        <begin position="20"/>
        <end position="35"/>
    </location>
</feature>
<sequence length="1014" mass="109810">MGDAKERESTLPRLLDLIPDGKEWEAREARGEGRSRNTGFGSDEDRKLELKLGLPGLVEEETATVSRHEGIQRERPALSLCCFREPSKPTTNTTTTGTKRVFLDAIEAKTEGCDEQKQQARAGCGNELALEQKIAVVSERKKGCCAPPSHAPPAASVRNRPQAQGRGASARAVGWPPIGSFRRNLANGSSSKQSTGQQKGEASMKEKVTCIKNPLVKINMDGIPIGRKVNLAAYDSYERLSLAVKELFQGFLEAQKDLSSAESGQLRADEKIFSQLLNGSGEYTLVYEDNEGDRMLVGDVPWNVFVSTAKRLRVLRSSELSHGLVSTRPPQMLVQISVTGSFSGAVGNLSALTHLDASNNSISGGFPTALYRCASLQYLNLSQNYLGGVLPADIGRGLGENLTTLDLNGNEFNGTIPASLSRLRNLQFLALNSNRFAGTVPVELGELTSLQKLYLANNPFGADQLPASFKKLTNNFSGEIPASIGLLPSLTLLRLYSNRLNGTLPPELGKHSPGLYRIEADDNELTGAIPEGLCAGGKFQALTAKRNHLNGSIPAGLANCTTLYSLQLGSNNLSGEVPQALWTVAQLQYVQLPNNQVTGSLPATMYGNLKTLQIGNNQFVGNIPAAAVELQEFTAENNRFSGAIPASLGDGMLLLLTLNLSDDWKITPFVKDLGFGEASILRGLVEENLIGRGGSGRVYRVTYTNRLNGRAGAVAVKQIRTAAQLEEKLEREFKSEACILGNLRHNNIVRLLCFLSSADSKLLVYDYMDNGSLDKWLHGDALVAGGHPMARARSARREPLDWQTRLKCDPPIVHRDVKSSNILLDSEFRAKVADFGLARMLVQAGAPETISGVAGSFGYMAPECAFTKKVNEKVDVYSFGVVLLELTTGKEANDGGEHGCLAEWARRHYQSGGSIPDATDKSIRYAGYSDEIEVVFRLGVLCTADLSSSRPTMNDVLQILVRCSEQTHHKSKTGRSPEYEAAPLLLPKSGSRRKQLSNGSGIDMEEKSDLDSIV</sequence>
<feature type="compositionally biased region" description="Low complexity" evidence="24">
    <location>
        <begin position="146"/>
        <end position="156"/>
    </location>
</feature>
<evidence type="ECO:0000256" key="8">
    <source>
        <dbReference type="ARBA" id="ARBA00022679"/>
    </source>
</evidence>
<dbReference type="FunFam" id="3.80.10.10:FF:000383">
    <property type="entry name" value="Leucine-rich repeat receptor protein kinase EMS1"/>
    <property type="match status" value="1"/>
</dbReference>
<dbReference type="InterPro" id="IPR032675">
    <property type="entry name" value="LRR_dom_sf"/>
</dbReference>
<dbReference type="PROSITE" id="PS50011">
    <property type="entry name" value="PROTEIN_KINASE_DOM"/>
    <property type="match status" value="1"/>
</dbReference>
<keyword evidence="20 23" id="KW-0539">Nucleus</keyword>
<evidence type="ECO:0000256" key="24">
    <source>
        <dbReference type="SAM" id="MobiDB-lite"/>
    </source>
</evidence>
<evidence type="ECO:0000256" key="22">
    <source>
        <dbReference type="PROSITE-ProRule" id="PRU10141"/>
    </source>
</evidence>
<evidence type="ECO:0000256" key="14">
    <source>
        <dbReference type="ARBA" id="ARBA00022989"/>
    </source>
</evidence>
<dbReference type="InterPro" id="IPR033389">
    <property type="entry name" value="AUX/IAA_dom"/>
</dbReference>
<feature type="region of interest" description="Disordered" evidence="24">
    <location>
        <begin position="143"/>
        <end position="206"/>
    </location>
</feature>
<dbReference type="SMART" id="SM00369">
    <property type="entry name" value="LRR_TYP"/>
    <property type="match status" value="4"/>
</dbReference>
<dbReference type="PANTHER" id="PTHR48056">
    <property type="entry name" value="LRR RECEPTOR-LIKE SERINE/THREONINE-PROTEIN KINASE-RELATED"/>
    <property type="match status" value="1"/>
</dbReference>
<organism evidence="27 28">
    <name type="scientific">Panicum miliaceum</name>
    <name type="common">Proso millet</name>
    <name type="synonym">Broomcorn millet</name>
    <dbReference type="NCBI Taxonomy" id="4540"/>
    <lineage>
        <taxon>Eukaryota</taxon>
        <taxon>Viridiplantae</taxon>
        <taxon>Streptophyta</taxon>
        <taxon>Embryophyta</taxon>
        <taxon>Tracheophyta</taxon>
        <taxon>Spermatophyta</taxon>
        <taxon>Magnoliopsida</taxon>
        <taxon>Liliopsida</taxon>
        <taxon>Poales</taxon>
        <taxon>Poaceae</taxon>
        <taxon>PACMAD clade</taxon>
        <taxon>Panicoideae</taxon>
        <taxon>Panicodae</taxon>
        <taxon>Paniceae</taxon>
        <taxon>Panicinae</taxon>
        <taxon>Panicum</taxon>
        <taxon>Panicum sect. Panicum</taxon>
    </lineage>
</organism>
<dbReference type="Gene3D" id="1.10.510.10">
    <property type="entry name" value="Transferase(Phosphotransferase) domain 1"/>
    <property type="match status" value="1"/>
</dbReference>
<keyword evidence="13 22" id="KW-0067">ATP-binding</keyword>
<keyword evidence="9" id="KW-0812">Transmembrane</keyword>
<dbReference type="InterPro" id="IPR000719">
    <property type="entry name" value="Prot_kinase_dom"/>
</dbReference>
<dbReference type="AlphaFoldDB" id="A0A3L6QW94"/>
<evidence type="ECO:0000256" key="10">
    <source>
        <dbReference type="ARBA" id="ARBA00022737"/>
    </source>
</evidence>
<evidence type="ECO:0000256" key="4">
    <source>
        <dbReference type="ARBA" id="ARBA00006728"/>
    </source>
</evidence>
<evidence type="ECO:0000256" key="7">
    <source>
        <dbReference type="ARBA" id="ARBA00022614"/>
    </source>
</evidence>
<dbReference type="SMART" id="SM00220">
    <property type="entry name" value="S_TKc"/>
    <property type="match status" value="1"/>
</dbReference>
<evidence type="ECO:0000256" key="1">
    <source>
        <dbReference type="ARBA" id="ARBA00002159"/>
    </source>
</evidence>
<keyword evidence="11 22" id="KW-0547">Nucleotide-binding</keyword>
<dbReference type="InterPro" id="IPR001611">
    <property type="entry name" value="Leu-rich_rpt"/>
</dbReference>
<evidence type="ECO:0000256" key="18">
    <source>
        <dbReference type="ARBA" id="ARBA00023170"/>
    </source>
</evidence>
<dbReference type="Gene3D" id="3.10.20.90">
    <property type="entry name" value="Phosphatidylinositol 3-kinase Catalytic Subunit, Chain A, domain 1"/>
    <property type="match status" value="1"/>
</dbReference>
<keyword evidence="21 23" id="KW-0927">Auxin signaling pathway</keyword>
<keyword evidence="7" id="KW-0433">Leucine-rich repeat</keyword>
<keyword evidence="12" id="KW-0418">Kinase</keyword>
<name>A0A3L6QW94_PANMI</name>
<dbReference type="Proteomes" id="UP000275267">
    <property type="component" value="Unassembled WGS sequence"/>
</dbReference>
<dbReference type="InterPro" id="IPR011009">
    <property type="entry name" value="Kinase-like_dom_sf"/>
</dbReference>
<evidence type="ECO:0000256" key="17">
    <source>
        <dbReference type="ARBA" id="ARBA00023163"/>
    </source>
</evidence>
<comment type="subcellular location">
    <subcellularLocation>
        <location evidence="3">Cell membrane</location>
        <topology evidence="3">Single-pass membrane protein</topology>
    </subcellularLocation>
    <subcellularLocation>
        <location evidence="2 23">Nucleus</location>
    </subcellularLocation>
</comment>
<feature type="compositionally biased region" description="Basic and acidic residues" evidence="24">
    <location>
        <begin position="1004"/>
        <end position="1014"/>
    </location>
</feature>
<comment type="subunit">
    <text evidence="5 23">Homodimers and heterodimers.</text>
</comment>
<keyword evidence="6 23" id="KW-0678">Repressor</keyword>
<dbReference type="OrthoDB" id="676979at2759"/>
<feature type="binding site" evidence="22">
    <location>
        <position position="717"/>
    </location>
    <ligand>
        <name>ATP</name>
        <dbReference type="ChEBI" id="CHEBI:30616"/>
    </ligand>
</feature>
<evidence type="ECO:0000259" key="25">
    <source>
        <dbReference type="PROSITE" id="PS50011"/>
    </source>
</evidence>
<evidence type="ECO:0000256" key="19">
    <source>
        <dbReference type="ARBA" id="ARBA00023180"/>
    </source>
</evidence>
<evidence type="ECO:0000256" key="15">
    <source>
        <dbReference type="ARBA" id="ARBA00023015"/>
    </source>
</evidence>
<dbReference type="GO" id="GO:0004672">
    <property type="term" value="F:protein kinase activity"/>
    <property type="evidence" value="ECO:0007669"/>
    <property type="project" value="InterPro"/>
</dbReference>
<dbReference type="InterPro" id="IPR008271">
    <property type="entry name" value="Ser/Thr_kinase_AS"/>
</dbReference>
<keyword evidence="17 23" id="KW-0804">Transcription</keyword>